<evidence type="ECO:0000313" key="3">
    <source>
        <dbReference type="Proteomes" id="UP000190306"/>
    </source>
</evidence>
<dbReference type="EMBL" id="CP050692">
    <property type="protein sequence ID" value="QIT47648.1"/>
    <property type="molecule type" value="Genomic_DNA"/>
</dbReference>
<keyword evidence="3" id="KW-1185">Reference proteome</keyword>
<reference evidence="2 4" key="2">
    <citation type="submission" date="2020-03" db="EMBL/GenBank/DDBJ databases">
        <title>Is there a link between lipid content and antibiotic production in Streptomyces?</title>
        <authorList>
            <person name="David M."/>
            <person name="Lejeune C."/>
            <person name="Abreu S."/>
            <person name="Thibessard A."/>
            <person name="Leblond P."/>
            <person name="Chaminade P."/>
            <person name="Virolle M.-J."/>
        </authorList>
    </citation>
    <scope>NUCLEOTIDE SEQUENCE [LARGE SCALE GENOMIC DNA]</scope>
    <source>
        <strain evidence="2 4">DSM 41481</strain>
    </source>
</reference>
<evidence type="ECO:0000313" key="1">
    <source>
        <dbReference type="EMBL" id="OOQ47327.1"/>
    </source>
</evidence>
<evidence type="ECO:0000313" key="4">
    <source>
        <dbReference type="Proteomes" id="UP000502504"/>
    </source>
</evidence>
<dbReference type="Proteomes" id="UP000190306">
    <property type="component" value="Chromosome"/>
</dbReference>
<accession>A0AAE7CPD5</accession>
<organism evidence="2 4">
    <name type="scientific">Streptomyces antibioticus</name>
    <dbReference type="NCBI Taxonomy" id="1890"/>
    <lineage>
        <taxon>Bacteria</taxon>
        <taxon>Bacillati</taxon>
        <taxon>Actinomycetota</taxon>
        <taxon>Actinomycetes</taxon>
        <taxon>Kitasatosporales</taxon>
        <taxon>Streptomycetaceae</taxon>
        <taxon>Streptomyces</taxon>
    </lineage>
</organism>
<reference evidence="1 3" key="1">
    <citation type="submission" date="2015-07" db="EMBL/GenBank/DDBJ databases">
        <title>Draft Genome Sequence of Streptomyces antibioticus, IMRU 3720 reveals insights in the evolution of actinomycin biosynthetic gene clusters in Streptomyces.</title>
        <authorList>
            <person name="Crnovcic I."/>
            <person name="Ruckert C."/>
            <person name="Kalinowksi J."/>
            <person name="Keller U."/>
        </authorList>
    </citation>
    <scope>NUCLEOTIDE SEQUENCE [LARGE SCALE GENOMIC DNA]</scope>
    <source>
        <strain evidence="1 3">DSM 41481</strain>
    </source>
</reference>
<name>A0AAE7CPD5_STRAT</name>
<dbReference type="Proteomes" id="UP000502504">
    <property type="component" value="Chromosome"/>
</dbReference>
<dbReference type="EMBL" id="LHQL01000014">
    <property type="protein sequence ID" value="OOQ47327.1"/>
    <property type="molecule type" value="Genomic_DNA"/>
</dbReference>
<sequence length="292" mass="33101">MIDGKKVVAWTPYGRVRTYSILIKYLERDVRRGLIDEAWAYMNTDPIGQEADIAYAHQLNEQYPWFHLKHRPEGIDLGNLPKQRYTGLAYREMTDPNAVYLRLDDDVVYLHESAVENLVRARLQMPAPTAVFPVIFNNALCSYFLQVCRKVPLEWGEVKPYCMDPIGWASGPFAVKLHELLLGHIETGTVEELYLYQDFPVQNPNDGSNGMQFSVSCFASLGSMYADLPDGPGVLVPDEEESWTTVHRPLAIGVPNILRGDAIVSHYSFFTQGPFLNAAGILDRYREVAEKL</sequence>
<dbReference type="RefSeq" id="WP_078636004.1">
    <property type="nucleotide sequence ID" value="NZ_CM007717.1"/>
</dbReference>
<evidence type="ECO:0000313" key="2">
    <source>
        <dbReference type="EMBL" id="QIT47648.1"/>
    </source>
</evidence>
<protein>
    <submittedName>
        <fullName evidence="2">Uncharacterized protein</fullName>
    </submittedName>
</protein>
<dbReference type="AlphaFoldDB" id="A0AAE7CPD5"/>
<gene>
    <name evidence="1" type="ORF">AFM16_31805</name>
    <name evidence="2" type="ORF">HCX60_32355</name>
</gene>
<proteinExistence type="predicted"/>